<organism evidence="6">
    <name type="scientific">Woronichinia naegeliana WA131</name>
    <dbReference type="NCBI Taxonomy" id="2824559"/>
    <lineage>
        <taxon>Bacteria</taxon>
        <taxon>Bacillati</taxon>
        <taxon>Cyanobacteriota</taxon>
        <taxon>Cyanophyceae</taxon>
        <taxon>Synechococcales</taxon>
        <taxon>Coelosphaeriaceae</taxon>
        <taxon>Woronichinia</taxon>
    </lineage>
</organism>
<dbReference type="SUPFAM" id="SSF161098">
    <property type="entry name" value="MetI-like"/>
    <property type="match status" value="1"/>
</dbReference>
<evidence type="ECO:0000256" key="3">
    <source>
        <dbReference type="ARBA" id="ARBA00022989"/>
    </source>
</evidence>
<keyword evidence="2 5" id="KW-0812">Transmembrane</keyword>
<comment type="subcellular location">
    <subcellularLocation>
        <location evidence="1">Membrane</location>
        <topology evidence="1">Multi-pass membrane protein</topology>
    </subcellularLocation>
</comment>
<accession>A0A977KVV3</accession>
<gene>
    <name evidence="6" type="ORF">KA717_27610</name>
</gene>
<keyword evidence="3 5" id="KW-1133">Transmembrane helix</keyword>
<keyword evidence="4 5" id="KW-0472">Membrane</keyword>
<proteinExistence type="predicted"/>
<dbReference type="GO" id="GO:0016020">
    <property type="term" value="C:membrane"/>
    <property type="evidence" value="ECO:0007669"/>
    <property type="project" value="UniProtKB-SubCell"/>
</dbReference>
<dbReference type="Proteomes" id="UP001065613">
    <property type="component" value="Chromosome"/>
</dbReference>
<dbReference type="KEGG" id="wna:KA717_27610"/>
<feature type="transmembrane region" description="Helical" evidence="5">
    <location>
        <begin position="31"/>
        <end position="52"/>
    </location>
</feature>
<dbReference type="InterPro" id="IPR035906">
    <property type="entry name" value="MetI-like_sf"/>
</dbReference>
<name>A0A977KVV3_9CYAN</name>
<protein>
    <submittedName>
        <fullName evidence="6">Uncharacterized protein</fullName>
    </submittedName>
</protein>
<evidence type="ECO:0000256" key="1">
    <source>
        <dbReference type="ARBA" id="ARBA00004141"/>
    </source>
</evidence>
<evidence type="ECO:0000256" key="4">
    <source>
        <dbReference type="ARBA" id="ARBA00023136"/>
    </source>
</evidence>
<reference evidence="6" key="1">
    <citation type="submission" date="2021-04" db="EMBL/GenBank/DDBJ databases">
        <title>Genome sequence of Woronichinia naegeliana from Washington state freshwater lake bloom.</title>
        <authorList>
            <person name="Dreher T.W."/>
        </authorList>
    </citation>
    <scope>NUCLEOTIDE SEQUENCE</scope>
    <source>
        <strain evidence="6">WA131</strain>
    </source>
</reference>
<dbReference type="AlphaFoldDB" id="A0A977KVV3"/>
<evidence type="ECO:0000313" key="6">
    <source>
        <dbReference type="EMBL" id="UXE59525.1"/>
    </source>
</evidence>
<sequence>MGTDGLIDGLKQELKEQSRPNQVIWNSLQSVIWTTAFSYPLGVILGTSFSLLEKGSVKNPDWLHLFSSALPNSLLVGLFWSLYFGILLGGGLACIQHFCLRFVLWQSGTIPWNPYPVLILKK</sequence>
<dbReference type="EMBL" id="CP073041">
    <property type="protein sequence ID" value="UXE59525.1"/>
    <property type="molecule type" value="Genomic_DNA"/>
</dbReference>
<evidence type="ECO:0000256" key="5">
    <source>
        <dbReference type="SAM" id="Phobius"/>
    </source>
</evidence>
<feature type="transmembrane region" description="Helical" evidence="5">
    <location>
        <begin position="72"/>
        <end position="95"/>
    </location>
</feature>
<evidence type="ECO:0000256" key="2">
    <source>
        <dbReference type="ARBA" id="ARBA00022692"/>
    </source>
</evidence>